<comment type="caution">
    <text evidence="10">The sequence shown here is derived from an EMBL/GenBank/DDBJ whole genome shotgun (WGS) entry which is preliminary data.</text>
</comment>
<evidence type="ECO:0000313" key="8">
    <source>
        <dbReference type="EMBL" id="KAA6233235.1"/>
    </source>
</evidence>
<dbReference type="EMBL" id="VMRG01000001">
    <property type="protein sequence ID" value="KAA6233235.1"/>
    <property type="molecule type" value="Genomic_DNA"/>
</dbReference>
<evidence type="ECO:0000313" key="13">
    <source>
        <dbReference type="Proteomes" id="UP000489351"/>
    </source>
</evidence>
<comment type="similarity">
    <text evidence="2">Belongs to the glycosyl hydrolase 3 family.</text>
</comment>
<evidence type="ECO:0000256" key="1">
    <source>
        <dbReference type="ARBA" id="ARBA00001231"/>
    </source>
</evidence>
<evidence type="ECO:0000256" key="6">
    <source>
        <dbReference type="SAM" id="SignalP"/>
    </source>
</evidence>
<dbReference type="EMBL" id="RXYK01000002">
    <property type="protein sequence ID" value="RTY39439.1"/>
    <property type="molecule type" value="Genomic_DNA"/>
</dbReference>
<dbReference type="RefSeq" id="WP_126341625.1">
    <property type="nucleotide sequence ID" value="NZ_CP041698.1"/>
</dbReference>
<dbReference type="Proteomes" id="UP000489351">
    <property type="component" value="Unassembled WGS sequence"/>
</dbReference>
<dbReference type="InterPro" id="IPR036962">
    <property type="entry name" value="Glyco_hydro_3_N_sf"/>
</dbReference>
<feature type="signal peptide" evidence="6">
    <location>
        <begin position="1"/>
        <end position="21"/>
    </location>
</feature>
<reference evidence="10 11" key="1">
    <citation type="submission" date="2018-12" db="EMBL/GenBank/DDBJ databases">
        <authorList>
            <person name="Lunina O.N."/>
            <person name="Grouzdev D.S."/>
            <person name="Gorlenko V.M."/>
            <person name="Savvichev A.S."/>
        </authorList>
    </citation>
    <scope>NUCLEOTIDE SEQUENCE [LARGE SCALE GENOMIC DNA]</scope>
    <source>
        <strain evidence="10 11">BrKhr-17</strain>
    </source>
</reference>
<reference evidence="9 13" key="3">
    <citation type="submission" date="2019-11" db="EMBL/GenBank/DDBJ databases">
        <title>Green- and brown-colored morphotypes of Chlorobia in the stratified aquatic ecosystems of Kandalaksha Gulf (White Sea): A model for study of the accessory genome evolution.</title>
        <authorList>
            <person name="Grouzdev D.S."/>
        </authorList>
    </citation>
    <scope>NUCLEOTIDE SEQUENCE [LARGE SCALE GENOMIC DNA]</scope>
    <source>
        <strain evidence="9 13">ZM</strain>
    </source>
</reference>
<name>A0A432AW10_CHLPH</name>
<proteinExistence type="inferred from homology"/>
<dbReference type="InterPro" id="IPR017853">
    <property type="entry name" value="GH"/>
</dbReference>
<evidence type="ECO:0000256" key="4">
    <source>
        <dbReference type="ARBA" id="ARBA00022801"/>
    </source>
</evidence>
<evidence type="ECO:0000313" key="9">
    <source>
        <dbReference type="EMBL" id="MWV54224.1"/>
    </source>
</evidence>
<organism evidence="10 11">
    <name type="scientific">Chlorobium phaeovibrioides</name>
    <dbReference type="NCBI Taxonomy" id="1094"/>
    <lineage>
        <taxon>Bacteria</taxon>
        <taxon>Pseudomonadati</taxon>
        <taxon>Chlorobiota</taxon>
        <taxon>Chlorobiia</taxon>
        <taxon>Chlorobiales</taxon>
        <taxon>Chlorobiaceae</taxon>
        <taxon>Chlorobium/Pelodictyon group</taxon>
        <taxon>Chlorobium</taxon>
    </lineage>
</organism>
<dbReference type="SUPFAM" id="SSF51445">
    <property type="entry name" value="(Trans)glycosidases"/>
    <property type="match status" value="1"/>
</dbReference>
<keyword evidence="4 10" id="KW-0378">Hydrolase</keyword>
<dbReference type="InterPro" id="IPR001764">
    <property type="entry name" value="Glyco_hydro_3_N"/>
</dbReference>
<keyword evidence="6" id="KW-0732">Signal</keyword>
<dbReference type="PANTHER" id="PTHR30480">
    <property type="entry name" value="BETA-HEXOSAMINIDASE-RELATED"/>
    <property type="match status" value="1"/>
</dbReference>
<dbReference type="GO" id="GO:0004563">
    <property type="term" value="F:beta-N-acetylhexosaminidase activity"/>
    <property type="evidence" value="ECO:0007669"/>
    <property type="project" value="UniProtKB-EC"/>
</dbReference>
<dbReference type="Pfam" id="PF00933">
    <property type="entry name" value="Glyco_hydro_3"/>
    <property type="match status" value="1"/>
</dbReference>
<evidence type="ECO:0000313" key="11">
    <source>
        <dbReference type="Proteomes" id="UP000279908"/>
    </source>
</evidence>
<evidence type="ECO:0000256" key="2">
    <source>
        <dbReference type="ARBA" id="ARBA00005336"/>
    </source>
</evidence>
<protein>
    <recommendedName>
        <fullName evidence="3">beta-N-acetylhexosaminidase</fullName>
        <ecNumber evidence="3">3.2.1.52</ecNumber>
    </recommendedName>
</protein>
<dbReference type="Proteomes" id="UP000327458">
    <property type="component" value="Unassembled WGS sequence"/>
</dbReference>
<reference evidence="8 12" key="2">
    <citation type="submission" date="2019-07" db="EMBL/GenBank/DDBJ databases">
        <title>Draft genome Sequence of Chlorobium phaeovibrioides sp. strain PhvTcv-s14, from the Phylum Chlorobi.</title>
        <authorList>
            <person name="Babenko V."/>
            <person name="Boldyreva D."/>
            <person name="Kanygina A."/>
            <person name="Selezneva O."/>
            <person name="Akopiyan T."/>
            <person name="Lunina O."/>
        </authorList>
    </citation>
    <scope>NUCLEOTIDE SEQUENCE [LARGE SCALE GENOMIC DNA]</scope>
    <source>
        <strain evidence="8 12">GrTcv12</strain>
    </source>
</reference>
<evidence type="ECO:0000313" key="12">
    <source>
        <dbReference type="Proteomes" id="UP000327458"/>
    </source>
</evidence>
<dbReference type="Proteomes" id="UP000279908">
    <property type="component" value="Unassembled WGS sequence"/>
</dbReference>
<comment type="catalytic activity">
    <reaction evidence="1">
        <text>Hydrolysis of terminal non-reducing N-acetyl-D-hexosamine residues in N-acetyl-beta-D-hexosaminides.</text>
        <dbReference type="EC" id="3.2.1.52"/>
    </reaction>
</comment>
<dbReference type="PANTHER" id="PTHR30480:SF13">
    <property type="entry name" value="BETA-HEXOSAMINIDASE"/>
    <property type="match status" value="1"/>
</dbReference>
<dbReference type="Gene3D" id="3.20.20.300">
    <property type="entry name" value="Glycoside hydrolase, family 3, N-terminal domain"/>
    <property type="match status" value="1"/>
</dbReference>
<dbReference type="EC" id="3.2.1.52" evidence="3"/>
<evidence type="ECO:0000256" key="3">
    <source>
        <dbReference type="ARBA" id="ARBA00012663"/>
    </source>
</evidence>
<evidence type="ECO:0000259" key="7">
    <source>
        <dbReference type="Pfam" id="PF00933"/>
    </source>
</evidence>
<sequence length="382" mass="41113">MMQLKLTVLLLGALLLPPSIAAAGGSHAADSLSIKIGQMLMVGFRGTTAASSPDIQRAIRENHIGGVVLFDYDVPSRSRPRNIVSPEQLAHLTRDLQALSQTPLLIAIDQEGGKVSRLKESAGFPPSVTAEYLGSVNNPDTTTTAARRTARTLRSLHITMNLAPVVDLNTNPRNPVIGLLGRSFSAEADRVTRNAALTLDAFEKEGVLGTLKHFPGHGSSTTDSHLDFTDVSASWSPDELLPYRRLIADGFSGAIMTAHVFNATLDPRYPATLSKPTVTGLLRNELGFRGVVLSDDMQMKAIADHYGLEEAIALAINAGVDILVFANNTSKYEPHIAGKAAKIIRSLVKKGTISQQQIDASFIRVTTLKKQLLPTSQKVRNQ</sequence>
<feature type="chain" id="PRO_5044603617" description="beta-N-acetylhexosaminidase" evidence="6">
    <location>
        <begin position="22"/>
        <end position="382"/>
    </location>
</feature>
<accession>A0A432AW10</accession>
<dbReference type="AlphaFoldDB" id="A0A432AW10"/>
<dbReference type="GO" id="GO:0009254">
    <property type="term" value="P:peptidoglycan turnover"/>
    <property type="evidence" value="ECO:0007669"/>
    <property type="project" value="TreeGrafter"/>
</dbReference>
<keyword evidence="5" id="KW-0326">Glycosidase</keyword>
<feature type="domain" description="Glycoside hydrolase family 3 N-terminal" evidence="7">
    <location>
        <begin position="32"/>
        <end position="368"/>
    </location>
</feature>
<dbReference type="InterPro" id="IPR050226">
    <property type="entry name" value="NagZ_Beta-hexosaminidase"/>
</dbReference>
<evidence type="ECO:0000313" key="10">
    <source>
        <dbReference type="EMBL" id="RTY39439.1"/>
    </source>
</evidence>
<evidence type="ECO:0000256" key="5">
    <source>
        <dbReference type="ARBA" id="ARBA00023295"/>
    </source>
</evidence>
<keyword evidence="13" id="KW-1185">Reference proteome</keyword>
<dbReference type="GO" id="GO:0005975">
    <property type="term" value="P:carbohydrate metabolic process"/>
    <property type="evidence" value="ECO:0007669"/>
    <property type="project" value="InterPro"/>
</dbReference>
<dbReference type="EMBL" id="WUBZ01000009">
    <property type="protein sequence ID" value="MWV54224.1"/>
    <property type="molecule type" value="Genomic_DNA"/>
</dbReference>
<gene>
    <name evidence="10" type="ORF">EKD02_01825</name>
    <name evidence="8" type="ORF">FP507_09495</name>
    <name evidence="9" type="ORF">GJ685_03985</name>
</gene>